<evidence type="ECO:0000256" key="1">
    <source>
        <dbReference type="SAM" id="SignalP"/>
    </source>
</evidence>
<reference evidence="2 3" key="1">
    <citation type="submission" date="2018-12" db="EMBL/GenBank/DDBJ databases">
        <title>Draft genome sequence of Embleya hyalina NBRC 13850T.</title>
        <authorList>
            <person name="Komaki H."/>
            <person name="Hosoyama A."/>
            <person name="Kimura A."/>
            <person name="Ichikawa N."/>
            <person name="Tamura T."/>
        </authorList>
    </citation>
    <scope>NUCLEOTIDE SEQUENCE [LARGE SCALE GENOMIC DNA]</scope>
    <source>
        <strain evidence="2 3">NBRC 13850</strain>
    </source>
</reference>
<accession>A0A401YD93</accession>
<evidence type="ECO:0000313" key="2">
    <source>
        <dbReference type="EMBL" id="GCD92567.1"/>
    </source>
</evidence>
<feature type="signal peptide" evidence="1">
    <location>
        <begin position="1"/>
        <end position="36"/>
    </location>
</feature>
<dbReference type="AlphaFoldDB" id="A0A401YD93"/>
<sequence>MRSMVRGLRSAVRGVAAGAACVALCATVGLTGTAHAAEVSDEQAARAKPAFPSEIKGWQPIGRYEIDAASQAQGLANVRPHGAKPYLYYTGNTSIPAPVRERGWSHIGDPDSSRGHLFDAYQGGGDATAKMFRVTTPSGAAYEYVHPLAAGEAMNNSFAAISPDSRWMVSGEWDTMNRLLVFPTPLLNPATARTGGDLALAGTIELDRPVKDIQGCTFLDAKRLLCASDDSDRKLFPEAKPLLQIELKKALNGRTVTGHVTSLGALPQLSACPGTAVDFETEGNDYDRHTGVLRVEMIPPRDCAARATVYEFKRKR</sequence>
<keyword evidence="1" id="KW-0732">Signal</keyword>
<proteinExistence type="predicted"/>
<keyword evidence="3" id="KW-1185">Reference proteome</keyword>
<dbReference type="Proteomes" id="UP000286931">
    <property type="component" value="Unassembled WGS sequence"/>
</dbReference>
<name>A0A401YD93_9ACTN</name>
<organism evidence="2 3">
    <name type="scientific">Embleya hyalina</name>
    <dbReference type="NCBI Taxonomy" id="516124"/>
    <lineage>
        <taxon>Bacteria</taxon>
        <taxon>Bacillati</taxon>
        <taxon>Actinomycetota</taxon>
        <taxon>Actinomycetes</taxon>
        <taxon>Kitasatosporales</taxon>
        <taxon>Streptomycetaceae</taxon>
        <taxon>Embleya</taxon>
    </lineage>
</organism>
<dbReference type="EMBL" id="BIFH01000013">
    <property type="protein sequence ID" value="GCD92567.1"/>
    <property type="molecule type" value="Genomic_DNA"/>
</dbReference>
<gene>
    <name evidence="2" type="ORF">EHYA_00205</name>
</gene>
<dbReference type="RefSeq" id="WP_126634922.1">
    <property type="nucleotide sequence ID" value="NZ_BIFH01000013.1"/>
</dbReference>
<evidence type="ECO:0000313" key="3">
    <source>
        <dbReference type="Proteomes" id="UP000286931"/>
    </source>
</evidence>
<protein>
    <recommendedName>
        <fullName evidence="4">Secreted protein</fullName>
    </recommendedName>
</protein>
<comment type="caution">
    <text evidence="2">The sequence shown here is derived from an EMBL/GenBank/DDBJ whole genome shotgun (WGS) entry which is preliminary data.</text>
</comment>
<dbReference type="OrthoDB" id="4375332at2"/>
<evidence type="ECO:0008006" key="4">
    <source>
        <dbReference type="Google" id="ProtNLM"/>
    </source>
</evidence>
<feature type="chain" id="PRO_5019036862" description="Secreted protein" evidence="1">
    <location>
        <begin position="37"/>
        <end position="316"/>
    </location>
</feature>